<gene>
    <name evidence="2" type="ORF">EV212_1231</name>
</gene>
<feature type="non-terminal residue" evidence="2">
    <location>
        <position position="1"/>
    </location>
</feature>
<evidence type="ECO:0000313" key="3">
    <source>
        <dbReference type="Proteomes" id="UP000295711"/>
    </source>
</evidence>
<keyword evidence="3" id="KW-1185">Reference proteome</keyword>
<dbReference type="AlphaFoldDB" id="A0A4R2LF85"/>
<dbReference type="RefSeq" id="WP_132094412.1">
    <property type="nucleotide sequence ID" value="NZ_JANKAQ010000023.1"/>
</dbReference>
<reference evidence="2 3" key="1">
    <citation type="submission" date="2019-03" db="EMBL/GenBank/DDBJ databases">
        <title>Genomic Encyclopedia of Type Strains, Phase IV (KMG-IV): sequencing the most valuable type-strain genomes for metagenomic binning, comparative biology and taxonomic classification.</title>
        <authorList>
            <person name="Goeker M."/>
        </authorList>
    </citation>
    <scope>NUCLEOTIDE SEQUENCE [LARGE SCALE GENOMIC DNA]</scope>
    <source>
        <strain evidence="2 3">DSM 28559</strain>
    </source>
</reference>
<keyword evidence="1 2" id="KW-0808">Transferase</keyword>
<dbReference type="OrthoDB" id="9807209at2"/>
<dbReference type="Proteomes" id="UP000295711">
    <property type="component" value="Unassembled WGS sequence"/>
</dbReference>
<dbReference type="GO" id="GO:0009103">
    <property type="term" value="P:lipopolysaccharide biosynthetic process"/>
    <property type="evidence" value="ECO:0007669"/>
    <property type="project" value="TreeGrafter"/>
</dbReference>
<evidence type="ECO:0000313" key="2">
    <source>
        <dbReference type="EMBL" id="TCO81593.1"/>
    </source>
</evidence>
<proteinExistence type="predicted"/>
<organism evidence="2 3">
    <name type="scientific">Frisingicoccus caecimuris</name>
    <dbReference type="NCBI Taxonomy" id="1796636"/>
    <lineage>
        <taxon>Bacteria</taxon>
        <taxon>Bacillati</taxon>
        <taxon>Bacillota</taxon>
        <taxon>Clostridia</taxon>
        <taxon>Lachnospirales</taxon>
        <taxon>Lachnospiraceae</taxon>
        <taxon>Frisingicoccus</taxon>
    </lineage>
</organism>
<dbReference type="Gene3D" id="3.40.50.2000">
    <property type="entry name" value="Glycogen Phosphorylase B"/>
    <property type="match status" value="2"/>
</dbReference>
<dbReference type="EMBL" id="SLXA01000023">
    <property type="protein sequence ID" value="TCO81593.1"/>
    <property type="molecule type" value="Genomic_DNA"/>
</dbReference>
<comment type="caution">
    <text evidence="2">The sequence shown here is derived from an EMBL/GenBank/DDBJ whole genome shotgun (WGS) entry which is preliminary data.</text>
</comment>
<dbReference type="GO" id="GO:0016757">
    <property type="term" value="F:glycosyltransferase activity"/>
    <property type="evidence" value="ECO:0007669"/>
    <property type="project" value="TreeGrafter"/>
</dbReference>
<sequence length="382" mass="44641">KLLRALMISGHEFLKSQSNGGKKCAYRNYLLLKEYFGENNLFVCTFDTQPEEKQNVRTFFSHKNKMSQVISALRGSIICDTNVIRDVIFYIESLDIDIIFCERSIMGNLIKKVVASYRKKGKCIKVILFQQNVERNYVWNKVKHESLFYLIPYFAFKRNEKSIMDYADKIITLTSRDHKLLQQVYNRGADYILPMTFDDLAAHLPTDFKQEKPANSRNLLFVGSLFQPNYEGILWFVNNVMPLLTNLNLWIVGKDWEHVKEKIEKQNIQVIGTVDSLTPYYMDADAMVLPIFYGDGMKIKTAEAIMYGKTVFATDEALEGYEVEDIKNIYRCNTKEEFVKSIEYYFNTGTTPKINPEIRSLFQSKYETNAVKKDFFKFLKEI</sequence>
<evidence type="ECO:0000256" key="1">
    <source>
        <dbReference type="ARBA" id="ARBA00022679"/>
    </source>
</evidence>
<name>A0A4R2LF85_9FIRM</name>
<dbReference type="Pfam" id="PF13692">
    <property type="entry name" value="Glyco_trans_1_4"/>
    <property type="match status" value="1"/>
</dbReference>
<dbReference type="SUPFAM" id="SSF53756">
    <property type="entry name" value="UDP-Glycosyltransferase/glycogen phosphorylase"/>
    <property type="match status" value="1"/>
</dbReference>
<dbReference type="PANTHER" id="PTHR46401">
    <property type="entry name" value="GLYCOSYLTRANSFERASE WBBK-RELATED"/>
    <property type="match status" value="1"/>
</dbReference>
<protein>
    <submittedName>
        <fullName evidence="2">Glycosyltransferase involved in cell wall biosynthesis</fullName>
    </submittedName>
</protein>
<dbReference type="PANTHER" id="PTHR46401:SF2">
    <property type="entry name" value="GLYCOSYLTRANSFERASE WBBK-RELATED"/>
    <property type="match status" value="1"/>
</dbReference>
<accession>A0A4R2LF85</accession>